<dbReference type="Proteomes" id="UP000501130">
    <property type="component" value="Chromosome"/>
</dbReference>
<protein>
    <submittedName>
        <fullName evidence="4">Tetratricopeptide repeat protein</fullName>
    </submittedName>
</protein>
<sequence length="277" mass="30602">MSSRLISGQFSRQLAMLALPLVLAACATPQQAPNAPAPAPEPATTPSAPNISATSPTQDALIEAERKELDREDEQTRKARAEREKNLHLKLVQTMIEQDNAYAALAHLDAYDQKWGSDRQSKQLRADSLRKTSQLDQAELVYKSLLSGQGQQKSGPVWYGLGKVAIERGDLKTAATRLEKSIQVDPLNINAYSDLGLVYLLEGQKEPAYNTLMKANQLASGDSKIMANLALWGLVFDDFNMAMDIADRLQWSDNTRNQVMSQANSIKRRFDAKGNTQ</sequence>
<dbReference type="Gene3D" id="1.25.40.10">
    <property type="entry name" value="Tetratricopeptide repeat domain"/>
    <property type="match status" value="1"/>
</dbReference>
<keyword evidence="1" id="KW-0802">TPR repeat</keyword>
<dbReference type="Pfam" id="PF13414">
    <property type="entry name" value="TPR_11"/>
    <property type="match status" value="1"/>
</dbReference>
<evidence type="ECO:0000313" key="4">
    <source>
        <dbReference type="EMBL" id="QJR28803.1"/>
    </source>
</evidence>
<name>A0ABX6N3J3_9BURK</name>
<proteinExistence type="predicted"/>
<evidence type="ECO:0000256" key="1">
    <source>
        <dbReference type="PROSITE-ProRule" id="PRU00339"/>
    </source>
</evidence>
<organism evidence="4 5">
    <name type="scientific">Limnobacter profundi</name>
    <dbReference type="NCBI Taxonomy" id="2732163"/>
    <lineage>
        <taxon>Bacteria</taxon>
        <taxon>Pseudomonadati</taxon>
        <taxon>Pseudomonadota</taxon>
        <taxon>Betaproteobacteria</taxon>
        <taxon>Burkholderiales</taxon>
        <taxon>Burkholderiaceae</taxon>
        <taxon>Limnobacter</taxon>
    </lineage>
</organism>
<dbReference type="PROSITE" id="PS51257">
    <property type="entry name" value="PROKAR_LIPOPROTEIN"/>
    <property type="match status" value="1"/>
</dbReference>
<evidence type="ECO:0000256" key="2">
    <source>
        <dbReference type="SAM" id="MobiDB-lite"/>
    </source>
</evidence>
<dbReference type="SMART" id="SM00028">
    <property type="entry name" value="TPR"/>
    <property type="match status" value="2"/>
</dbReference>
<accession>A0ABX6N3J3</accession>
<feature type="signal peptide" evidence="3">
    <location>
        <begin position="1"/>
        <end position="32"/>
    </location>
</feature>
<dbReference type="RefSeq" id="WP_171097810.1">
    <property type="nucleotide sequence ID" value="NZ_CP053084.1"/>
</dbReference>
<feature type="repeat" description="TPR" evidence="1">
    <location>
        <begin position="155"/>
        <end position="188"/>
    </location>
</feature>
<reference evidence="4 5" key="1">
    <citation type="submission" date="2020-05" db="EMBL/GenBank/DDBJ databases">
        <title>Compete genome of Limnobacter sp. SAORIC-580.</title>
        <authorList>
            <person name="Song J."/>
            <person name="Cho J.-C."/>
        </authorList>
    </citation>
    <scope>NUCLEOTIDE SEQUENCE [LARGE SCALE GENOMIC DNA]</scope>
    <source>
        <strain evidence="4 5">SAORIC-580</strain>
    </source>
</reference>
<dbReference type="PROSITE" id="PS50005">
    <property type="entry name" value="TPR"/>
    <property type="match status" value="1"/>
</dbReference>
<dbReference type="InterPro" id="IPR011990">
    <property type="entry name" value="TPR-like_helical_dom_sf"/>
</dbReference>
<keyword evidence="3" id="KW-0732">Signal</keyword>
<dbReference type="InterPro" id="IPR019734">
    <property type="entry name" value="TPR_rpt"/>
</dbReference>
<dbReference type="SUPFAM" id="SSF48452">
    <property type="entry name" value="TPR-like"/>
    <property type="match status" value="1"/>
</dbReference>
<feature type="region of interest" description="Disordered" evidence="2">
    <location>
        <begin position="31"/>
        <end position="58"/>
    </location>
</feature>
<gene>
    <name evidence="4" type="ORF">HKT17_03300</name>
</gene>
<evidence type="ECO:0000256" key="3">
    <source>
        <dbReference type="SAM" id="SignalP"/>
    </source>
</evidence>
<keyword evidence="5" id="KW-1185">Reference proteome</keyword>
<evidence type="ECO:0000313" key="5">
    <source>
        <dbReference type="Proteomes" id="UP000501130"/>
    </source>
</evidence>
<feature type="chain" id="PRO_5045737151" evidence="3">
    <location>
        <begin position="33"/>
        <end position="277"/>
    </location>
</feature>
<dbReference type="EMBL" id="CP053084">
    <property type="protein sequence ID" value="QJR28803.1"/>
    <property type="molecule type" value="Genomic_DNA"/>
</dbReference>